<organism evidence="2 3">
    <name type="scientific">Fictibacillus fluitans</name>
    <dbReference type="NCBI Taxonomy" id="3058422"/>
    <lineage>
        <taxon>Bacteria</taxon>
        <taxon>Bacillati</taxon>
        <taxon>Bacillota</taxon>
        <taxon>Bacilli</taxon>
        <taxon>Bacillales</taxon>
        <taxon>Fictibacillaceae</taxon>
        <taxon>Fictibacillus</taxon>
    </lineage>
</organism>
<comment type="caution">
    <text evidence="2">The sequence shown here is derived from an EMBL/GenBank/DDBJ whole genome shotgun (WGS) entry which is preliminary data.</text>
</comment>
<dbReference type="RefSeq" id="WP_170834287.1">
    <property type="nucleotide sequence ID" value="NZ_JAUHTR010000006.1"/>
</dbReference>
<accession>A0ABT8HX05</accession>
<feature type="transmembrane region" description="Helical" evidence="1">
    <location>
        <begin position="9"/>
        <end position="29"/>
    </location>
</feature>
<evidence type="ECO:0000313" key="2">
    <source>
        <dbReference type="EMBL" id="MDN4525244.1"/>
    </source>
</evidence>
<keyword evidence="1" id="KW-0812">Transmembrane</keyword>
<sequence length="30" mass="3287">MSQKVIKTVVFIMLASLLLTTLLTGISAFF</sequence>
<proteinExistence type="predicted"/>
<protein>
    <submittedName>
        <fullName evidence="2">Stressosome-associated protein Prli42</fullName>
    </submittedName>
</protein>
<dbReference type="Proteomes" id="UP001172721">
    <property type="component" value="Unassembled WGS sequence"/>
</dbReference>
<keyword evidence="3" id="KW-1185">Reference proteome</keyword>
<keyword evidence="1" id="KW-0472">Membrane</keyword>
<dbReference type="NCBIfam" id="NF033880">
    <property type="entry name" value="Prli42"/>
    <property type="match status" value="1"/>
</dbReference>
<name>A0ABT8HX05_9BACL</name>
<evidence type="ECO:0000313" key="3">
    <source>
        <dbReference type="Proteomes" id="UP001172721"/>
    </source>
</evidence>
<dbReference type="EMBL" id="JAUHTR010000006">
    <property type="protein sequence ID" value="MDN4525244.1"/>
    <property type="molecule type" value="Genomic_DNA"/>
</dbReference>
<keyword evidence="1" id="KW-1133">Transmembrane helix</keyword>
<reference evidence="2" key="1">
    <citation type="submission" date="2023-07" db="EMBL/GenBank/DDBJ databases">
        <title>Fictibacillus sp. isolated from freshwater pond.</title>
        <authorList>
            <person name="Kirdat K."/>
            <person name="Bhat A."/>
            <person name="Mourya A."/>
            <person name="Yadav A."/>
        </authorList>
    </citation>
    <scope>NUCLEOTIDE SEQUENCE</scope>
    <source>
        <strain evidence="2">NE201</strain>
    </source>
</reference>
<gene>
    <name evidence="2" type="primary">prli42</name>
    <name evidence="2" type="ORF">QYB97_12180</name>
</gene>
<dbReference type="InterPro" id="IPR049722">
    <property type="entry name" value="Prli42-like"/>
</dbReference>
<evidence type="ECO:0000256" key="1">
    <source>
        <dbReference type="SAM" id="Phobius"/>
    </source>
</evidence>